<comment type="caution">
    <text evidence="3">The sequence shown here is derived from an EMBL/GenBank/DDBJ whole genome shotgun (WGS) entry which is preliminary data.</text>
</comment>
<evidence type="ECO:0000313" key="4">
    <source>
        <dbReference type="Proteomes" id="UP001165341"/>
    </source>
</evidence>
<proteinExistence type="predicted"/>
<evidence type="ECO:0000256" key="1">
    <source>
        <dbReference type="SAM" id="Phobius"/>
    </source>
</evidence>
<gene>
    <name evidence="3" type="ORF">MQH31_10250</name>
</gene>
<keyword evidence="4" id="KW-1185">Reference proteome</keyword>
<dbReference type="RefSeq" id="WP_243011947.1">
    <property type="nucleotide sequence ID" value="NZ_JALGAR010000002.1"/>
</dbReference>
<accession>A0AA41QUY5</accession>
<reference evidence="3" key="1">
    <citation type="submission" date="2022-03" db="EMBL/GenBank/DDBJ databases">
        <title>Cryobacterium sp. nov. strain ZS14-85, isolated from Antarctic soil.</title>
        <authorList>
            <person name="Li J."/>
            <person name="Niu G."/>
        </authorList>
    </citation>
    <scope>NUCLEOTIDE SEQUENCE</scope>
    <source>
        <strain evidence="3">ZS14-85</strain>
    </source>
</reference>
<keyword evidence="1" id="KW-0812">Transmembrane</keyword>
<protein>
    <submittedName>
        <fullName evidence="3">DUF58 domain-containing protein</fullName>
    </submittedName>
</protein>
<dbReference type="PANTHER" id="PTHR34351">
    <property type="entry name" value="SLR1927 PROTEIN-RELATED"/>
    <property type="match status" value="1"/>
</dbReference>
<evidence type="ECO:0000313" key="3">
    <source>
        <dbReference type="EMBL" id="MCI4658187.1"/>
    </source>
</evidence>
<dbReference type="AlphaFoldDB" id="A0AA41QUY5"/>
<name>A0AA41QUY5_9MICO</name>
<dbReference type="Proteomes" id="UP001165341">
    <property type="component" value="Unassembled WGS sequence"/>
</dbReference>
<organism evidence="3 4">
    <name type="scientific">Cryobacterium zhongshanensis</name>
    <dbReference type="NCBI Taxonomy" id="2928153"/>
    <lineage>
        <taxon>Bacteria</taxon>
        <taxon>Bacillati</taxon>
        <taxon>Actinomycetota</taxon>
        <taxon>Actinomycetes</taxon>
        <taxon>Micrococcales</taxon>
        <taxon>Microbacteriaceae</taxon>
        <taxon>Cryobacterium</taxon>
    </lineage>
</organism>
<keyword evidence="1" id="KW-0472">Membrane</keyword>
<dbReference type="EMBL" id="JALGAR010000002">
    <property type="protein sequence ID" value="MCI4658187.1"/>
    <property type="molecule type" value="Genomic_DNA"/>
</dbReference>
<evidence type="ECO:0000259" key="2">
    <source>
        <dbReference type="Pfam" id="PF01882"/>
    </source>
</evidence>
<dbReference type="Pfam" id="PF01882">
    <property type="entry name" value="DUF58"/>
    <property type="match status" value="1"/>
</dbReference>
<feature type="transmembrane region" description="Helical" evidence="1">
    <location>
        <begin position="91"/>
        <end position="112"/>
    </location>
</feature>
<feature type="transmembrane region" description="Helical" evidence="1">
    <location>
        <begin position="58"/>
        <end position="79"/>
    </location>
</feature>
<sequence length="439" mass="47122">MSTAGALWSAPSRIAGRATRGGKDALQRARASLAPLGELWVRVVWPVIAPAYRAAGRMLAVATGFGWGLVVATVLSWILGQVFGWHEFTAIAAVGLAVLVLAVPFVLGRSAYTVELGLAKSRVVVGELAVGSVEVRNASTRALLPARIELPVGRGLASFHLPRLAVGTSHEDLFTIPTQRRTVLSVGPVRSVRGDALGLFRRTVDWNDAVDLFVHPRTVRLDGSSSGFLRDLEGMPTKDLSNDDVSFHALREYVPGDDRRNVHWRSTARTGRIMVRQFEETRRSHLAIALSRNPGDYADAEEFELAVSVCGSLGLQALKEDKQITVLAQDQTVPAATGKRLLDGLAGIEQRDSRADIVQLARHTGNAVPNASVVILLFGSVVEATRIRSAASHVPRGVRVIAVNCHSGAVLSRRSIATTTVLTVGDLTELPIGMSRVSE</sequence>
<dbReference type="InterPro" id="IPR002881">
    <property type="entry name" value="DUF58"/>
</dbReference>
<feature type="domain" description="DUF58" evidence="2">
    <location>
        <begin position="250"/>
        <end position="377"/>
    </location>
</feature>
<keyword evidence="1" id="KW-1133">Transmembrane helix</keyword>
<dbReference type="PANTHER" id="PTHR34351:SF1">
    <property type="entry name" value="SLR1927 PROTEIN"/>
    <property type="match status" value="1"/>
</dbReference>